<feature type="transmembrane region" description="Helical" evidence="1">
    <location>
        <begin position="6"/>
        <end position="29"/>
    </location>
</feature>
<accession>A0A5C4JQB2</accession>
<keyword evidence="1" id="KW-1133">Transmembrane helix</keyword>
<dbReference type="Proteomes" id="UP000307874">
    <property type="component" value="Unassembled WGS sequence"/>
</dbReference>
<feature type="transmembrane region" description="Helical" evidence="1">
    <location>
        <begin position="72"/>
        <end position="96"/>
    </location>
</feature>
<name>A0A5C4JQB2_9HYPH</name>
<dbReference type="AlphaFoldDB" id="A0A5C4JQB2"/>
<proteinExistence type="predicted"/>
<evidence type="ECO:0000313" key="2">
    <source>
        <dbReference type="EMBL" id="TNB47528.1"/>
    </source>
</evidence>
<organism evidence="2 3">
    <name type="scientific">Martelella lutilitoris</name>
    <dbReference type="NCBI Taxonomy" id="2583532"/>
    <lineage>
        <taxon>Bacteria</taxon>
        <taxon>Pseudomonadati</taxon>
        <taxon>Pseudomonadota</taxon>
        <taxon>Alphaproteobacteria</taxon>
        <taxon>Hyphomicrobiales</taxon>
        <taxon>Aurantimonadaceae</taxon>
        <taxon>Martelella</taxon>
    </lineage>
</organism>
<keyword evidence="1" id="KW-0472">Membrane</keyword>
<keyword evidence="3" id="KW-1185">Reference proteome</keyword>
<feature type="transmembrane region" description="Helical" evidence="1">
    <location>
        <begin position="41"/>
        <end position="66"/>
    </location>
</feature>
<dbReference type="EMBL" id="VCLB01000006">
    <property type="protein sequence ID" value="TNB47528.1"/>
    <property type="molecule type" value="Genomic_DNA"/>
</dbReference>
<dbReference type="RefSeq" id="WP_138748689.1">
    <property type="nucleotide sequence ID" value="NZ_VCLB01000006.1"/>
</dbReference>
<sequence>MIIIFAFVVLLVPVFVAMILAAVFGALMIFGRWCYGWKGEVLSGCLLVALVVWGSSLIEAWLLAAADGAEGAAGMAVAILHLMYWGTVALAALFVIGGRVSGFK</sequence>
<comment type="caution">
    <text evidence="2">The sequence shown here is derived from an EMBL/GenBank/DDBJ whole genome shotgun (WGS) entry which is preliminary data.</text>
</comment>
<reference evidence="2 3" key="1">
    <citation type="submission" date="2019-06" db="EMBL/GenBank/DDBJ databases">
        <title>Martelella lutilitoris sp. nov., isolated from a tidal mudflat.</title>
        <authorList>
            <person name="Kim Y.-J."/>
        </authorList>
    </citation>
    <scope>NUCLEOTIDE SEQUENCE [LARGE SCALE GENOMIC DNA]</scope>
    <source>
        <strain evidence="2 3">GH2-6</strain>
    </source>
</reference>
<evidence type="ECO:0000313" key="3">
    <source>
        <dbReference type="Proteomes" id="UP000307874"/>
    </source>
</evidence>
<evidence type="ECO:0000256" key="1">
    <source>
        <dbReference type="SAM" id="Phobius"/>
    </source>
</evidence>
<keyword evidence="1" id="KW-0812">Transmembrane</keyword>
<protein>
    <submittedName>
        <fullName evidence="2">Uncharacterized protein</fullName>
    </submittedName>
</protein>
<gene>
    <name evidence="2" type="ORF">FF124_11765</name>
</gene>